<accession>A0A9P6XZ57</accession>
<reference evidence="1 2" key="1">
    <citation type="journal article" date="2020" name="Microb. Genom.">
        <title>Genetic diversity of clinical and environmental Mucorales isolates obtained from an investigation of mucormycosis cases among solid organ transplant recipients.</title>
        <authorList>
            <person name="Nguyen M.H."/>
            <person name="Kaul D."/>
            <person name="Muto C."/>
            <person name="Cheng S.J."/>
            <person name="Richter R.A."/>
            <person name="Bruno V.M."/>
            <person name="Liu G."/>
            <person name="Beyhan S."/>
            <person name="Sundermann A.J."/>
            <person name="Mounaud S."/>
            <person name="Pasculle A.W."/>
            <person name="Nierman W.C."/>
            <person name="Driscoll E."/>
            <person name="Cumbie R."/>
            <person name="Clancy C.J."/>
            <person name="Dupont C.L."/>
        </authorList>
    </citation>
    <scope>NUCLEOTIDE SEQUENCE [LARGE SCALE GENOMIC DNA]</scope>
    <source>
        <strain evidence="1 2">GL24</strain>
    </source>
</reference>
<dbReference type="AlphaFoldDB" id="A0A9P6XZ57"/>
<dbReference type="EMBL" id="JAANIU010008196">
    <property type="protein sequence ID" value="KAG1535609.1"/>
    <property type="molecule type" value="Genomic_DNA"/>
</dbReference>
<comment type="caution">
    <text evidence="1">The sequence shown here is derived from an EMBL/GenBank/DDBJ whole genome shotgun (WGS) entry which is preliminary data.</text>
</comment>
<gene>
    <name evidence="1" type="ORF">G6F50_015263</name>
</gene>
<evidence type="ECO:0000313" key="1">
    <source>
        <dbReference type="EMBL" id="KAG1535609.1"/>
    </source>
</evidence>
<evidence type="ECO:0000313" key="2">
    <source>
        <dbReference type="Proteomes" id="UP000740926"/>
    </source>
</evidence>
<keyword evidence="2" id="KW-1185">Reference proteome</keyword>
<dbReference type="Proteomes" id="UP000740926">
    <property type="component" value="Unassembled WGS sequence"/>
</dbReference>
<sequence length="208" mass="21541">MHQVEGVVDLVQVHGVGDERRQFDIALHRVLDHAGQLAATLHAAEGGAHPLAAGHQLERTGGDLLARTGHAAHHALAPATVRAFQRRAHHVDVADAFKAVVHAPGGHFNDDLLDGLVVVLRVDAVGSAELAGQLELGRIGIHRDDAAGLGLARTLDHRQAAAADAAPRPPGAGRASATTTAAPAHHQYACQWSNACDASIAMAMPAGM</sequence>
<name>A0A9P6XZ57_9FUNG</name>
<organism evidence="1 2">
    <name type="scientific">Rhizopus delemar</name>
    <dbReference type="NCBI Taxonomy" id="936053"/>
    <lineage>
        <taxon>Eukaryota</taxon>
        <taxon>Fungi</taxon>
        <taxon>Fungi incertae sedis</taxon>
        <taxon>Mucoromycota</taxon>
        <taxon>Mucoromycotina</taxon>
        <taxon>Mucoromycetes</taxon>
        <taxon>Mucorales</taxon>
        <taxon>Mucorineae</taxon>
        <taxon>Rhizopodaceae</taxon>
        <taxon>Rhizopus</taxon>
    </lineage>
</organism>
<proteinExistence type="predicted"/>
<protein>
    <submittedName>
        <fullName evidence="1">Uncharacterized protein</fullName>
    </submittedName>
</protein>